<accession>A0ABR2PYB8</accession>
<dbReference type="EMBL" id="JBBPBN010000049">
    <property type="protein sequence ID" value="KAK8993443.1"/>
    <property type="molecule type" value="Genomic_DNA"/>
</dbReference>
<keyword evidence="2" id="KW-1185">Reference proteome</keyword>
<organism evidence="1 2">
    <name type="scientific">Hibiscus sabdariffa</name>
    <name type="common">roselle</name>
    <dbReference type="NCBI Taxonomy" id="183260"/>
    <lineage>
        <taxon>Eukaryota</taxon>
        <taxon>Viridiplantae</taxon>
        <taxon>Streptophyta</taxon>
        <taxon>Embryophyta</taxon>
        <taxon>Tracheophyta</taxon>
        <taxon>Spermatophyta</taxon>
        <taxon>Magnoliopsida</taxon>
        <taxon>eudicotyledons</taxon>
        <taxon>Gunneridae</taxon>
        <taxon>Pentapetalae</taxon>
        <taxon>rosids</taxon>
        <taxon>malvids</taxon>
        <taxon>Malvales</taxon>
        <taxon>Malvaceae</taxon>
        <taxon>Malvoideae</taxon>
        <taxon>Hibiscus</taxon>
    </lineage>
</organism>
<sequence>MQSFVSVPTSRIDERIITACSSSLWPINSCLNSQDKLCGSLLWRLQFELNKRRNRPQGQAISCLLSLLRDTYCLFQNSGNGLKQLWF</sequence>
<dbReference type="Proteomes" id="UP001396334">
    <property type="component" value="Unassembled WGS sequence"/>
</dbReference>
<name>A0ABR2PYB8_9ROSI</name>
<reference evidence="1 2" key="1">
    <citation type="journal article" date="2024" name="G3 (Bethesda)">
        <title>Genome assembly of Hibiscus sabdariffa L. provides insights into metabolisms of medicinal natural products.</title>
        <authorList>
            <person name="Kim T."/>
        </authorList>
    </citation>
    <scope>NUCLEOTIDE SEQUENCE [LARGE SCALE GENOMIC DNA]</scope>
    <source>
        <strain evidence="1">TK-2024</strain>
        <tissue evidence="1">Old leaves</tissue>
    </source>
</reference>
<protein>
    <submittedName>
        <fullName evidence="1">Uncharacterized protein</fullName>
    </submittedName>
</protein>
<proteinExistence type="predicted"/>
<gene>
    <name evidence="1" type="ORF">V6N11_033538</name>
</gene>
<evidence type="ECO:0000313" key="1">
    <source>
        <dbReference type="EMBL" id="KAK8993443.1"/>
    </source>
</evidence>
<evidence type="ECO:0000313" key="2">
    <source>
        <dbReference type="Proteomes" id="UP001396334"/>
    </source>
</evidence>
<comment type="caution">
    <text evidence="1">The sequence shown here is derived from an EMBL/GenBank/DDBJ whole genome shotgun (WGS) entry which is preliminary data.</text>
</comment>